<dbReference type="Proteomes" id="UP000672934">
    <property type="component" value="Unassembled WGS sequence"/>
</dbReference>
<protein>
    <submittedName>
        <fullName evidence="1">Uncharacterized protein</fullName>
    </submittedName>
</protein>
<organism evidence="1 2">
    <name type="scientific">Cupriavidus yeoncheonensis</name>
    <dbReference type="NCBI Taxonomy" id="1462994"/>
    <lineage>
        <taxon>Bacteria</taxon>
        <taxon>Pseudomonadati</taxon>
        <taxon>Pseudomonadota</taxon>
        <taxon>Betaproteobacteria</taxon>
        <taxon>Burkholderiales</taxon>
        <taxon>Burkholderiaceae</taxon>
        <taxon>Cupriavidus</taxon>
    </lineage>
</organism>
<name>A0A916MW49_9BURK</name>
<gene>
    <name evidence="1" type="ORF">LMG31506_03602</name>
</gene>
<evidence type="ECO:0000313" key="2">
    <source>
        <dbReference type="Proteomes" id="UP000672934"/>
    </source>
</evidence>
<proteinExistence type="predicted"/>
<sequence>MVRSAIDYQGQATSEQARFGARHRCQDSNCAIGSANDTGSCNAGDHATTPQALRTEQRRALMQKLRESGYLDLKPWPSTRAYCATVCNHAK</sequence>
<dbReference type="EMBL" id="CAJPUY010000012">
    <property type="protein sequence ID" value="CAG2147347.1"/>
    <property type="molecule type" value="Genomic_DNA"/>
</dbReference>
<evidence type="ECO:0000313" key="1">
    <source>
        <dbReference type="EMBL" id="CAG2147347.1"/>
    </source>
</evidence>
<dbReference type="AlphaFoldDB" id="A0A916MW49"/>
<reference evidence="1" key="1">
    <citation type="submission" date="2021-03" db="EMBL/GenBank/DDBJ databases">
        <authorList>
            <person name="Peeters C."/>
        </authorList>
    </citation>
    <scope>NUCLEOTIDE SEQUENCE</scope>
    <source>
        <strain evidence="1">LMG 31506</strain>
    </source>
</reference>
<keyword evidence="2" id="KW-1185">Reference proteome</keyword>
<comment type="caution">
    <text evidence="1">The sequence shown here is derived from an EMBL/GenBank/DDBJ whole genome shotgun (WGS) entry which is preliminary data.</text>
</comment>
<accession>A0A916MW49</accession>